<organism evidence="3">
    <name type="scientific">Culex pipiens</name>
    <name type="common">House mosquito</name>
    <dbReference type="NCBI Taxonomy" id="7175"/>
    <lineage>
        <taxon>Eukaryota</taxon>
        <taxon>Metazoa</taxon>
        <taxon>Ecdysozoa</taxon>
        <taxon>Arthropoda</taxon>
        <taxon>Hexapoda</taxon>
        <taxon>Insecta</taxon>
        <taxon>Pterygota</taxon>
        <taxon>Neoptera</taxon>
        <taxon>Endopterygota</taxon>
        <taxon>Diptera</taxon>
        <taxon>Nematocera</taxon>
        <taxon>Culicoidea</taxon>
        <taxon>Culicidae</taxon>
        <taxon>Culicinae</taxon>
        <taxon>Culicini</taxon>
        <taxon>Culex</taxon>
        <taxon>Culex</taxon>
    </lineage>
</organism>
<name>A0A8D8HPK4_CULPI</name>
<evidence type="ECO:0000313" key="3">
    <source>
        <dbReference type="EMBL" id="CAG6537856.1"/>
    </source>
</evidence>
<accession>A0A8D8HPK4</accession>
<keyword evidence="1" id="KW-0472">Membrane</keyword>
<dbReference type="AlphaFoldDB" id="A0A8D8HPK4"/>
<evidence type="ECO:0000256" key="2">
    <source>
        <dbReference type="SAM" id="SignalP"/>
    </source>
</evidence>
<sequence>MLMLFLLISPACPKTKPAYSTSRRRFDDLYIPNAPQKNRHLLITISINFVGRYQTVPLSRFVLVCHQGSEFLLYVPAFWNSLWRHARFNEVLLGTLTNSSKLVYSRTSASRATPFSLHRLLPRQADSRPKHLMLSLFPGLCCRTPTHGFSRPWCMFCFILLLYIFSSLSACRAH</sequence>
<feature type="transmembrane region" description="Helical" evidence="1">
    <location>
        <begin position="150"/>
        <end position="171"/>
    </location>
</feature>
<keyword evidence="1" id="KW-1133">Transmembrane helix</keyword>
<evidence type="ECO:0000256" key="1">
    <source>
        <dbReference type="SAM" id="Phobius"/>
    </source>
</evidence>
<feature type="chain" id="PRO_5036260929" evidence="2">
    <location>
        <begin position="18"/>
        <end position="174"/>
    </location>
</feature>
<reference evidence="3" key="1">
    <citation type="submission" date="2021-05" db="EMBL/GenBank/DDBJ databases">
        <authorList>
            <person name="Alioto T."/>
            <person name="Alioto T."/>
            <person name="Gomez Garrido J."/>
        </authorList>
    </citation>
    <scope>NUCLEOTIDE SEQUENCE</scope>
</reference>
<proteinExistence type="predicted"/>
<keyword evidence="1" id="KW-0812">Transmembrane</keyword>
<keyword evidence="2" id="KW-0732">Signal</keyword>
<feature type="signal peptide" evidence="2">
    <location>
        <begin position="1"/>
        <end position="17"/>
    </location>
</feature>
<dbReference type="EMBL" id="HBUE01217559">
    <property type="protein sequence ID" value="CAG6537856.1"/>
    <property type="molecule type" value="Transcribed_RNA"/>
</dbReference>
<dbReference type="EMBL" id="HBUE01324119">
    <property type="protein sequence ID" value="CAG6589867.1"/>
    <property type="molecule type" value="Transcribed_RNA"/>
</dbReference>
<protein>
    <submittedName>
        <fullName evidence="3">(northern house mosquito) hypothetical protein</fullName>
    </submittedName>
</protein>